<dbReference type="PATRIC" id="fig|224013.5.peg.1451"/>
<dbReference type="Proteomes" id="UP000062645">
    <property type="component" value="Chromosome"/>
</dbReference>
<feature type="domain" description="AMIN" evidence="2">
    <location>
        <begin position="26"/>
        <end position="123"/>
    </location>
</feature>
<dbReference type="EMBL" id="CP012036">
    <property type="protein sequence ID" value="ALF52496.1"/>
    <property type="molecule type" value="Genomic_DNA"/>
</dbReference>
<dbReference type="GO" id="GO:0046677">
    <property type="term" value="P:response to antibiotic"/>
    <property type="evidence" value="ECO:0007669"/>
    <property type="project" value="InterPro"/>
</dbReference>
<evidence type="ECO:0000259" key="3">
    <source>
        <dbReference type="Pfam" id="PF13354"/>
    </source>
</evidence>
<keyword evidence="5" id="KW-1185">Reference proteome</keyword>
<dbReference type="KEGG" id="npz:ACX27_05975"/>
<reference evidence="4 5" key="2">
    <citation type="journal article" date="2016" name="Genome Announc.">
        <title>Draft Genome Sequence of the N2-Fixing Cyanobacterium Nostoc piscinale CENA21, Isolated from the Brazilian Amazon Floodplain.</title>
        <authorList>
            <person name="Leao T."/>
            <person name="Guimaraes P.I."/>
            <person name="de Melo A.G."/>
            <person name="Ramos R.T."/>
            <person name="Leao P.N."/>
            <person name="Silva A."/>
            <person name="Fiore M.F."/>
            <person name="Schneider M.P."/>
        </authorList>
    </citation>
    <scope>NUCLEOTIDE SEQUENCE [LARGE SCALE GENOMIC DNA]</scope>
    <source>
        <strain evidence="4 5">CENA21</strain>
    </source>
</reference>
<sequence length="434" mass="47749">MRLRLFLLSVVSIVLLSSPAKASRLESWSFDTAQNQLNITTVSGVKPRAFLIQNPTRLVIDLPGTKLNTNTIRKNYGATVREIRVGKVDDNTTRLVVELAPGYTVDPAKLLVQGDSSTHWIVKFPSVQRIQNPTDDNVSVSNEEQIPVAVSDVSLFAGVVPLGKEIPQLRSRVQALASRYRSLDPGLFFLDLDTGNYLDFNGEKVFPAASTIKFPILVALFQEIDAGRIKLNETLVMRRDLITGGSGEFQYKRAGTRFSLLETATKMITISDNTATNMIIDRLGGKAKLNPRFRSWGLQNTVVRNLLGDFKGTNTTSAKDLVRLSALVANNRLLSDSSRGRVLGIMQRVHNTKLLPAGLGKGAVIAHKTGTLGIVLGDAGIIQMPSGKRYLAGIFVRRPFNDLKARDFINQVSRMVYGYLDQPRVATTDKPESL</sequence>
<feature type="domain" description="Beta-lactamase class A catalytic" evidence="3">
    <location>
        <begin position="186"/>
        <end position="396"/>
    </location>
</feature>
<dbReference type="RefSeq" id="WP_062289697.1">
    <property type="nucleotide sequence ID" value="NZ_CP012036.1"/>
</dbReference>
<gene>
    <name evidence="4" type="ORF">ACX27_05975</name>
</gene>
<dbReference type="InterPro" id="IPR021731">
    <property type="entry name" value="AMIN_dom"/>
</dbReference>
<dbReference type="InterPro" id="IPR000871">
    <property type="entry name" value="Beta-lactam_class-A"/>
</dbReference>
<dbReference type="Pfam" id="PF13354">
    <property type="entry name" value="Beta-lactamase2"/>
    <property type="match status" value="1"/>
</dbReference>
<evidence type="ECO:0000313" key="4">
    <source>
        <dbReference type="EMBL" id="ALF52496.1"/>
    </source>
</evidence>
<dbReference type="SUPFAM" id="SSF56601">
    <property type="entry name" value="beta-lactamase/transpeptidase-like"/>
    <property type="match status" value="1"/>
</dbReference>
<dbReference type="STRING" id="224013.ACX27_05975"/>
<protein>
    <submittedName>
        <fullName evidence="4">Beta-lactamase</fullName>
    </submittedName>
</protein>
<dbReference type="OrthoDB" id="9775096at2"/>
<accession>A0A0M4SVF1</accession>
<organism evidence="4 5">
    <name type="scientific">Nostoc piscinale CENA21</name>
    <dbReference type="NCBI Taxonomy" id="224013"/>
    <lineage>
        <taxon>Bacteria</taxon>
        <taxon>Bacillati</taxon>
        <taxon>Cyanobacteriota</taxon>
        <taxon>Cyanophyceae</taxon>
        <taxon>Nostocales</taxon>
        <taxon>Nostocaceae</taxon>
        <taxon>Nostoc</taxon>
    </lineage>
</organism>
<evidence type="ECO:0000313" key="5">
    <source>
        <dbReference type="Proteomes" id="UP000062645"/>
    </source>
</evidence>
<keyword evidence="1" id="KW-0732">Signal</keyword>
<dbReference type="GO" id="GO:0008800">
    <property type="term" value="F:beta-lactamase activity"/>
    <property type="evidence" value="ECO:0007669"/>
    <property type="project" value="InterPro"/>
</dbReference>
<dbReference type="InterPro" id="IPR012338">
    <property type="entry name" value="Beta-lactam/transpept-like"/>
</dbReference>
<dbReference type="InterPro" id="IPR045155">
    <property type="entry name" value="Beta-lactam_cat"/>
</dbReference>
<dbReference type="GO" id="GO:0030655">
    <property type="term" value="P:beta-lactam antibiotic catabolic process"/>
    <property type="evidence" value="ECO:0007669"/>
    <property type="project" value="InterPro"/>
</dbReference>
<feature type="chain" id="PRO_5005801804" evidence="1">
    <location>
        <begin position="23"/>
        <end position="434"/>
    </location>
</feature>
<dbReference type="AlphaFoldDB" id="A0A0M4SVF1"/>
<dbReference type="PANTHER" id="PTHR35333:SF4">
    <property type="entry name" value="SLR0121 PROTEIN"/>
    <property type="match status" value="1"/>
</dbReference>
<feature type="signal peptide" evidence="1">
    <location>
        <begin position="1"/>
        <end position="22"/>
    </location>
</feature>
<dbReference type="Gene3D" id="2.60.40.3500">
    <property type="match status" value="1"/>
</dbReference>
<dbReference type="Pfam" id="PF11741">
    <property type="entry name" value="AMIN"/>
    <property type="match status" value="1"/>
</dbReference>
<evidence type="ECO:0000259" key="2">
    <source>
        <dbReference type="Pfam" id="PF11741"/>
    </source>
</evidence>
<reference evidence="5" key="1">
    <citation type="submission" date="2015-07" db="EMBL/GenBank/DDBJ databases">
        <title>Genome Of Nitrogen-Fixing Cyanobacterium Nostoc piscinale CENA21 From Solimoes/Amazon River Floodplain Sediments And Comparative Genomics To Uncover Biosynthetic Natural Products Potential.</title>
        <authorList>
            <person name="Leao T.F."/>
            <person name="Leao P.N."/>
            <person name="Guimaraes P.I."/>
            <person name="de Melo A.G.C."/>
            <person name="Ramos R.T.J."/>
            <person name="Silva A."/>
            <person name="Fiore M.F."/>
            <person name="Schneider M.P.C."/>
        </authorList>
    </citation>
    <scope>NUCLEOTIDE SEQUENCE [LARGE SCALE GENOMIC DNA]</scope>
    <source>
        <strain evidence="5">CENA21</strain>
    </source>
</reference>
<dbReference type="Gene3D" id="3.40.710.10">
    <property type="entry name" value="DD-peptidase/beta-lactamase superfamily"/>
    <property type="match status" value="1"/>
</dbReference>
<name>A0A0M4SVF1_9NOSO</name>
<dbReference type="PANTHER" id="PTHR35333">
    <property type="entry name" value="BETA-LACTAMASE"/>
    <property type="match status" value="1"/>
</dbReference>
<proteinExistence type="predicted"/>
<evidence type="ECO:0000256" key="1">
    <source>
        <dbReference type="SAM" id="SignalP"/>
    </source>
</evidence>